<reference evidence="1 2" key="1">
    <citation type="journal article" date="2019" name="Sci. Rep.">
        <title>Orb-weaving spider Araneus ventricosus genome elucidates the spidroin gene catalogue.</title>
        <authorList>
            <person name="Kono N."/>
            <person name="Nakamura H."/>
            <person name="Ohtoshi R."/>
            <person name="Moran D.A.P."/>
            <person name="Shinohara A."/>
            <person name="Yoshida Y."/>
            <person name="Fujiwara M."/>
            <person name="Mori M."/>
            <person name="Tomita M."/>
            <person name="Arakawa K."/>
        </authorList>
    </citation>
    <scope>NUCLEOTIDE SEQUENCE [LARGE SCALE GENOMIC DNA]</scope>
</reference>
<dbReference type="AlphaFoldDB" id="A0A4Y2KZR7"/>
<keyword evidence="2" id="KW-1185">Reference proteome</keyword>
<dbReference type="Proteomes" id="UP000499080">
    <property type="component" value="Unassembled WGS sequence"/>
</dbReference>
<dbReference type="EMBL" id="BGPR01005124">
    <property type="protein sequence ID" value="GBN07033.1"/>
    <property type="molecule type" value="Genomic_DNA"/>
</dbReference>
<sequence>MGRAKMGHIWCVVLFDKVTKLSSLGEHTVLLLSVLPSSKVVLLSILEIRRLNAHLKSPEKIHIGKQIPMKLIKDGENICRMSLGIKAAAERVLMDSHLLMILTCGEID</sequence>
<accession>A0A4Y2KZR7</accession>
<evidence type="ECO:0000313" key="2">
    <source>
        <dbReference type="Proteomes" id="UP000499080"/>
    </source>
</evidence>
<name>A0A4Y2KZR7_ARAVE</name>
<proteinExistence type="predicted"/>
<gene>
    <name evidence="1" type="ORF">AVEN_201769_1</name>
</gene>
<organism evidence="1 2">
    <name type="scientific">Araneus ventricosus</name>
    <name type="common">Orbweaver spider</name>
    <name type="synonym">Epeira ventricosa</name>
    <dbReference type="NCBI Taxonomy" id="182803"/>
    <lineage>
        <taxon>Eukaryota</taxon>
        <taxon>Metazoa</taxon>
        <taxon>Ecdysozoa</taxon>
        <taxon>Arthropoda</taxon>
        <taxon>Chelicerata</taxon>
        <taxon>Arachnida</taxon>
        <taxon>Araneae</taxon>
        <taxon>Araneomorphae</taxon>
        <taxon>Entelegynae</taxon>
        <taxon>Araneoidea</taxon>
        <taxon>Araneidae</taxon>
        <taxon>Araneus</taxon>
    </lineage>
</organism>
<comment type="caution">
    <text evidence="1">The sequence shown here is derived from an EMBL/GenBank/DDBJ whole genome shotgun (WGS) entry which is preliminary data.</text>
</comment>
<evidence type="ECO:0000313" key="1">
    <source>
        <dbReference type="EMBL" id="GBN07033.1"/>
    </source>
</evidence>
<protein>
    <submittedName>
        <fullName evidence="1">Uncharacterized protein</fullName>
    </submittedName>
</protein>